<keyword evidence="6" id="KW-0819">tRNA processing</keyword>
<dbReference type="HAMAP" id="MF_01102">
    <property type="entry name" value="MnmC"/>
    <property type="match status" value="1"/>
</dbReference>
<evidence type="ECO:0000256" key="6">
    <source>
        <dbReference type="ARBA" id="ARBA00022694"/>
    </source>
</evidence>
<dbReference type="Pfam" id="PF01266">
    <property type="entry name" value="DAO"/>
    <property type="match status" value="1"/>
</dbReference>
<dbReference type="RefSeq" id="WP_075540563.1">
    <property type="nucleotide sequence ID" value="NZ_CP053844.1"/>
</dbReference>
<accession>A0A128ELU9</accession>
<reference evidence="12 13" key="1">
    <citation type="submission" date="2016-02" db="EMBL/GenBank/DDBJ databases">
        <authorList>
            <consortium name="Pathogen Informatics"/>
        </authorList>
    </citation>
    <scope>NUCLEOTIDE SEQUENCE [LARGE SCALE GENOMIC DNA]</scope>
    <source>
        <strain evidence="12 13">RC20</strain>
    </source>
</reference>
<dbReference type="Gene3D" id="3.50.50.60">
    <property type="entry name" value="FAD/NAD(P)-binding domain"/>
    <property type="match status" value="1"/>
</dbReference>
<keyword evidence="3" id="KW-0285">Flavoprotein</keyword>
<evidence type="ECO:0000256" key="5">
    <source>
        <dbReference type="ARBA" id="ARBA00022691"/>
    </source>
</evidence>
<feature type="domain" description="FAD dependent oxidoreductase" evidence="10">
    <location>
        <begin position="242"/>
        <end position="586"/>
    </location>
</feature>
<evidence type="ECO:0000256" key="1">
    <source>
        <dbReference type="ARBA" id="ARBA00022490"/>
    </source>
</evidence>
<dbReference type="GO" id="GO:0008033">
    <property type="term" value="P:tRNA processing"/>
    <property type="evidence" value="ECO:0007669"/>
    <property type="project" value="UniProtKB-KW"/>
</dbReference>
<proteinExistence type="inferred from homology"/>
<protein>
    <submittedName>
        <fullName evidence="12">5-methylaminomethyl-2-thiouridine methyltransferase</fullName>
        <ecNumber evidence="12">2.4.1.182</ecNumber>
    </submittedName>
</protein>
<dbReference type="PANTHER" id="PTHR13847">
    <property type="entry name" value="SARCOSINE DEHYDROGENASE-RELATED"/>
    <property type="match status" value="1"/>
</dbReference>
<gene>
    <name evidence="12" type="primary">mnmC</name>
    <name evidence="12" type="ORF">ERS672216_01818</name>
</gene>
<evidence type="ECO:0000256" key="4">
    <source>
        <dbReference type="ARBA" id="ARBA00022679"/>
    </source>
</evidence>
<dbReference type="AlphaFoldDB" id="A0A128ELU9"/>
<keyword evidence="1" id="KW-0963">Cytoplasm</keyword>
<dbReference type="Gene3D" id="3.30.9.10">
    <property type="entry name" value="D-Amino Acid Oxidase, subunit A, domain 2"/>
    <property type="match status" value="1"/>
</dbReference>
<dbReference type="SUPFAM" id="SSF51905">
    <property type="entry name" value="FAD/NAD(P)-binding domain"/>
    <property type="match status" value="1"/>
</dbReference>
<dbReference type="InterPro" id="IPR006076">
    <property type="entry name" value="FAD-dep_OxRdtase"/>
</dbReference>
<evidence type="ECO:0000313" key="12">
    <source>
        <dbReference type="EMBL" id="CZE49233.1"/>
    </source>
</evidence>
<dbReference type="GO" id="GO:0032259">
    <property type="term" value="P:methylation"/>
    <property type="evidence" value="ECO:0007669"/>
    <property type="project" value="UniProtKB-KW"/>
</dbReference>
<keyword evidence="8" id="KW-0560">Oxidoreductase</keyword>
<keyword evidence="7" id="KW-0274">FAD</keyword>
<evidence type="ECO:0000259" key="11">
    <source>
        <dbReference type="Pfam" id="PF05430"/>
    </source>
</evidence>
<keyword evidence="4 12" id="KW-0808">Transferase</keyword>
<keyword evidence="2 12" id="KW-0489">Methyltransferase</keyword>
<name>A0A128ELU9_9BACT</name>
<feature type="domain" description="MnmC-like methyltransferase" evidence="11">
    <location>
        <begin position="101"/>
        <end position="220"/>
    </location>
</feature>
<dbReference type="InterPro" id="IPR047785">
    <property type="entry name" value="tRNA_MNMC2"/>
</dbReference>
<evidence type="ECO:0000256" key="3">
    <source>
        <dbReference type="ARBA" id="ARBA00022630"/>
    </source>
</evidence>
<keyword evidence="13" id="KW-1185">Reference proteome</keyword>
<evidence type="ECO:0000256" key="8">
    <source>
        <dbReference type="ARBA" id="ARBA00023002"/>
    </source>
</evidence>
<dbReference type="GO" id="GO:0016645">
    <property type="term" value="F:oxidoreductase activity, acting on the CH-NH group of donors"/>
    <property type="evidence" value="ECO:0007669"/>
    <property type="project" value="InterPro"/>
</dbReference>
<evidence type="ECO:0000256" key="7">
    <source>
        <dbReference type="ARBA" id="ARBA00022827"/>
    </source>
</evidence>
<dbReference type="InterPro" id="IPR017610">
    <property type="entry name" value="tRNA_S-uridine_synth_MnmC_C"/>
</dbReference>
<dbReference type="NCBIfam" id="NF002481">
    <property type="entry name" value="PRK01747.1-2"/>
    <property type="match status" value="1"/>
</dbReference>
<dbReference type="InterPro" id="IPR023032">
    <property type="entry name" value="tRNA_MAMT_biosynth_bifunc_MnmC"/>
</dbReference>
<organism evidence="12 13">
    <name type="scientific">Campylobacter geochelonis</name>
    <dbReference type="NCBI Taxonomy" id="1780362"/>
    <lineage>
        <taxon>Bacteria</taxon>
        <taxon>Pseudomonadati</taxon>
        <taxon>Campylobacterota</taxon>
        <taxon>Epsilonproteobacteria</taxon>
        <taxon>Campylobacterales</taxon>
        <taxon>Campylobacteraceae</taxon>
        <taxon>Campylobacter</taxon>
    </lineage>
</organism>
<evidence type="ECO:0000259" key="10">
    <source>
        <dbReference type="Pfam" id="PF01266"/>
    </source>
</evidence>
<keyword evidence="5" id="KW-0949">S-adenosyl-L-methionine</keyword>
<dbReference type="Gene3D" id="3.40.50.150">
    <property type="entry name" value="Vaccinia Virus protein VP39"/>
    <property type="match status" value="1"/>
</dbReference>
<dbReference type="InterPro" id="IPR036188">
    <property type="entry name" value="FAD/NAD-bd_sf"/>
</dbReference>
<dbReference type="GO" id="GO:0005737">
    <property type="term" value="C:cytoplasm"/>
    <property type="evidence" value="ECO:0007669"/>
    <property type="project" value="TreeGrafter"/>
</dbReference>
<dbReference type="Proteomes" id="UP000069632">
    <property type="component" value="Unassembled WGS sequence"/>
</dbReference>
<dbReference type="Pfam" id="PF05430">
    <property type="entry name" value="Methyltransf_30"/>
    <property type="match status" value="1"/>
</dbReference>
<dbReference type="OrthoDB" id="9786494at2"/>
<dbReference type="EMBL" id="FIZP01000016">
    <property type="protein sequence ID" value="CZE49233.1"/>
    <property type="molecule type" value="Genomic_DNA"/>
</dbReference>
<keyword evidence="9" id="KW-0511">Multifunctional enzyme</keyword>
<dbReference type="NCBIfam" id="TIGR03197">
    <property type="entry name" value="MnmC_Cterm"/>
    <property type="match status" value="1"/>
</dbReference>
<dbReference type="NCBIfam" id="NF033855">
    <property type="entry name" value="tRNA_MNMC2"/>
    <property type="match status" value="1"/>
</dbReference>
<sequence>MQTKIDFKDGVAFSPRFDDIYFNTIAPLEEAKFVFSSSIDEIWQKQDSFIVAEAGFGAGLNFLTLCKKFKHSDKTLHFVSIEKYPLDKKSLTKIYEKLGAFKNLSKRLIKLYPAQISGVYRIYFKKNIILDLYFGDIKEALDNLDFKADIWFLDGFAPSKNPDMWDLEVMQKVARLSKFGSILATYSSAKFVQNNLKEAGFEVNLVNGYAKKRQMIRAALKQSYELKNIWFSRPLTDKAAKKVLIIGAGIAGIVTALKFKKAGFDVVVAEKESKIASNGSGNYTGALMPLITQKGVMLGKMHLNSFLQAVNFYKKYIPKKLAKFSGAKEFAFNQTLIKRYENCDEFFKFDKLDSPYPSIFIKDGATIRPRKTCKFASSELKILLNYEFVGYKNSENGYDVSFANGVSLQTQIIIFAMGSHSEELFGGGLNPKLNLDAHLQISSVRGQVTWIEKRVDTKFPLSAKGYVCPAIKGVQVVGATYDRLLYEDRARRIDDVKNLESVEEFLGEKKVKILGSKVGYRSYSGDRFPLIGALHDSLWFRQNYANLMWTKNQNHLAPKHLKNIYITAAHGARGLSTAIMGAELLLDYVLNRPLCVDKSIADELNPARFLVRKLKKGMVK</sequence>
<dbReference type="GO" id="GO:0004808">
    <property type="term" value="F:tRNA (5-methylaminomethyl-2-thiouridylate)(34)-methyltransferase activity"/>
    <property type="evidence" value="ECO:0007669"/>
    <property type="project" value="InterPro"/>
</dbReference>
<evidence type="ECO:0000256" key="2">
    <source>
        <dbReference type="ARBA" id="ARBA00022603"/>
    </source>
</evidence>
<dbReference type="InterPro" id="IPR029063">
    <property type="entry name" value="SAM-dependent_MTases_sf"/>
</dbReference>
<evidence type="ECO:0000313" key="13">
    <source>
        <dbReference type="Proteomes" id="UP000069632"/>
    </source>
</evidence>
<evidence type="ECO:0000256" key="9">
    <source>
        <dbReference type="ARBA" id="ARBA00023268"/>
    </source>
</evidence>
<dbReference type="EC" id="2.4.1.182" evidence="12"/>
<dbReference type="InterPro" id="IPR008471">
    <property type="entry name" value="MnmC-like_methylTransf"/>
</dbReference>
<keyword evidence="12" id="KW-0328">Glycosyltransferase</keyword>
<dbReference type="PANTHER" id="PTHR13847:SF283">
    <property type="entry name" value="TRNA 5-METHYLAMINOMETHYL-2-THIOURIDINE BIOSYNTHESIS BIFUNCTIONAL PROTEIN MNMC"/>
    <property type="match status" value="1"/>
</dbReference>
<dbReference type="GO" id="GO:0008915">
    <property type="term" value="F:lipid-A-disaccharide synthase activity"/>
    <property type="evidence" value="ECO:0007669"/>
    <property type="project" value="UniProtKB-EC"/>
</dbReference>